<keyword evidence="4" id="KW-0597">Phosphoprotein</keyword>
<dbReference type="EMBL" id="RKLO01000002">
    <property type="protein sequence ID" value="RVW04223.1"/>
    <property type="molecule type" value="Genomic_DNA"/>
</dbReference>
<organism evidence="13 14">
    <name type="scientific">Rhodococcus xishaensis</name>
    <dbReference type="NCBI Taxonomy" id="2487364"/>
    <lineage>
        <taxon>Bacteria</taxon>
        <taxon>Bacillati</taxon>
        <taxon>Actinomycetota</taxon>
        <taxon>Actinomycetes</taxon>
        <taxon>Mycobacteriales</taxon>
        <taxon>Nocardiaceae</taxon>
        <taxon>Rhodococcus</taxon>
    </lineage>
</organism>
<dbReference type="Gene3D" id="3.30.450.40">
    <property type="match status" value="2"/>
</dbReference>
<evidence type="ECO:0000259" key="11">
    <source>
        <dbReference type="SMART" id="SM00065"/>
    </source>
</evidence>
<dbReference type="GO" id="GO:0000155">
    <property type="term" value="F:phosphorelay sensor kinase activity"/>
    <property type="evidence" value="ECO:0007669"/>
    <property type="project" value="InterPro"/>
</dbReference>
<reference evidence="13 14" key="1">
    <citation type="submission" date="2018-11" db="EMBL/GenBank/DDBJ databases">
        <title>Rhodococcus spongicola sp. nov. and Rhodococcus xishaensis sp. nov. from marine sponges.</title>
        <authorList>
            <person name="Li L."/>
            <person name="Lin H.W."/>
        </authorList>
    </citation>
    <scope>NUCLEOTIDE SEQUENCE [LARGE SCALE GENOMIC DNA]</scope>
    <source>
        <strain evidence="13 14">LHW51113</strain>
    </source>
</reference>
<dbReference type="AlphaFoldDB" id="A0A438AZV2"/>
<dbReference type="CDD" id="cd16917">
    <property type="entry name" value="HATPase_UhpB-NarQ-NarX-like"/>
    <property type="match status" value="1"/>
</dbReference>
<sequence>MIVESCRTRDQLEGLVQALLEVTGDLDLPQTLRRVVAAGRRLTGARYGALGVRDAECPGGRFSQFVHEGIDPATADAIGELPHGRGILGLVFDDPVPLRLDDLHAHPASVGFPEAHPAMRTFLGVPILVRGRVFGTLYLTEKADGDTFTADDEILVRALASAAGIAIDNARLYDQSRARRRRLEALHDVSTVLLAGGDLDRALQVVADRALELTGADQSFLAMPVDPDAPLEDIDELTIVVASGPESARAVGSVLPVTRSSAGRVFRMRTPTNSDQLEHAPFDRALDAFGPALIVPLRAGDGVTGVLVTLRRRGRSAFNSDQLALMTSFADQAALALRFAAAQREKHELHLLADRDRIARDLHDHVIQRLFAAGLSLHGTVDRLTSPELRARVDATIDELQEVIADIRTTIFDLHDGGGEPRPLRQRLRRAVADLTANSPVETDIRIGGRVANLTPVLADHTEAVVREAVSNAVRHSGAASIRVFVDVGDRVAVEIADDGCGVSEPAEHGGLANLAARADEVGGTFRFDSTVGGGTRVLWSAPVAG</sequence>
<dbReference type="Gene3D" id="3.30.565.10">
    <property type="entry name" value="Histidine kinase-like ATPase, C-terminal domain"/>
    <property type="match status" value="1"/>
</dbReference>
<dbReference type="GO" id="GO:0070483">
    <property type="term" value="P:detection of hypoxia"/>
    <property type="evidence" value="ECO:0007669"/>
    <property type="project" value="UniProtKB-ARBA"/>
</dbReference>
<evidence type="ECO:0000256" key="9">
    <source>
        <dbReference type="ARBA" id="ARBA00023004"/>
    </source>
</evidence>
<evidence type="ECO:0000313" key="13">
    <source>
        <dbReference type="EMBL" id="RVW04223.1"/>
    </source>
</evidence>
<dbReference type="InterPro" id="IPR050482">
    <property type="entry name" value="Sensor_HK_TwoCompSys"/>
</dbReference>
<dbReference type="InterPro" id="IPR003018">
    <property type="entry name" value="GAF"/>
</dbReference>
<name>A0A438AZV2_9NOCA</name>
<feature type="domain" description="GAF" evidence="11">
    <location>
        <begin position="27"/>
        <end position="177"/>
    </location>
</feature>
<dbReference type="GO" id="GO:0019826">
    <property type="term" value="F:oxygen sensor activity"/>
    <property type="evidence" value="ECO:0007669"/>
    <property type="project" value="UniProtKB-ARBA"/>
</dbReference>
<keyword evidence="6" id="KW-0479">Metal-binding</keyword>
<comment type="cofactor">
    <cofactor evidence="1">
        <name>Mg(2+)</name>
        <dbReference type="ChEBI" id="CHEBI:18420"/>
    </cofactor>
</comment>
<dbReference type="GO" id="GO:0070025">
    <property type="term" value="F:carbon monoxide binding"/>
    <property type="evidence" value="ECO:0007669"/>
    <property type="project" value="UniProtKB-ARBA"/>
</dbReference>
<proteinExistence type="predicted"/>
<dbReference type="InterPro" id="IPR036890">
    <property type="entry name" value="HATPase_C_sf"/>
</dbReference>
<evidence type="ECO:0000256" key="4">
    <source>
        <dbReference type="ARBA" id="ARBA00022553"/>
    </source>
</evidence>
<comment type="caution">
    <text evidence="13">The sequence shown here is derived from an EMBL/GenBank/DDBJ whole genome shotgun (WGS) entry which is preliminary data.</text>
</comment>
<keyword evidence="9" id="KW-0408">Iron</keyword>
<dbReference type="InterPro" id="IPR003594">
    <property type="entry name" value="HATPase_dom"/>
</dbReference>
<dbReference type="Pfam" id="PF13185">
    <property type="entry name" value="GAF_2"/>
    <property type="match status" value="1"/>
</dbReference>
<keyword evidence="10" id="KW-0902">Two-component regulatory system</keyword>
<dbReference type="GO" id="GO:0016020">
    <property type="term" value="C:membrane"/>
    <property type="evidence" value="ECO:0007669"/>
    <property type="project" value="InterPro"/>
</dbReference>
<keyword evidence="7" id="KW-0418">Kinase</keyword>
<dbReference type="Pfam" id="PF07730">
    <property type="entry name" value="HisKA_3"/>
    <property type="match status" value="1"/>
</dbReference>
<dbReference type="Proteomes" id="UP000283479">
    <property type="component" value="Unassembled WGS sequence"/>
</dbReference>
<evidence type="ECO:0000256" key="2">
    <source>
        <dbReference type="ARBA" id="ARBA00001971"/>
    </source>
</evidence>
<keyword evidence="14" id="KW-1185">Reference proteome</keyword>
<gene>
    <name evidence="13" type="ORF">EGT50_07130</name>
</gene>
<evidence type="ECO:0000313" key="14">
    <source>
        <dbReference type="Proteomes" id="UP000283479"/>
    </source>
</evidence>
<evidence type="ECO:0000256" key="5">
    <source>
        <dbReference type="ARBA" id="ARBA00022679"/>
    </source>
</evidence>
<dbReference type="GO" id="GO:0020037">
    <property type="term" value="F:heme binding"/>
    <property type="evidence" value="ECO:0007669"/>
    <property type="project" value="UniProtKB-ARBA"/>
</dbReference>
<evidence type="ECO:0000256" key="3">
    <source>
        <dbReference type="ARBA" id="ARBA00022490"/>
    </source>
</evidence>
<dbReference type="PANTHER" id="PTHR24421">
    <property type="entry name" value="NITRATE/NITRITE SENSOR PROTEIN NARX-RELATED"/>
    <property type="match status" value="1"/>
</dbReference>
<dbReference type="Pfam" id="PF02518">
    <property type="entry name" value="HATPase_c"/>
    <property type="match status" value="1"/>
</dbReference>
<dbReference type="GO" id="GO:0046983">
    <property type="term" value="F:protein dimerization activity"/>
    <property type="evidence" value="ECO:0007669"/>
    <property type="project" value="InterPro"/>
</dbReference>
<keyword evidence="3" id="KW-0963">Cytoplasm</keyword>
<dbReference type="GO" id="GO:0070026">
    <property type="term" value="F:nitric oxide binding"/>
    <property type="evidence" value="ECO:0007669"/>
    <property type="project" value="UniProtKB-ARBA"/>
</dbReference>
<evidence type="ECO:0000256" key="10">
    <source>
        <dbReference type="ARBA" id="ARBA00023012"/>
    </source>
</evidence>
<dbReference type="InterPro" id="IPR029016">
    <property type="entry name" value="GAF-like_dom_sf"/>
</dbReference>
<evidence type="ECO:0000256" key="8">
    <source>
        <dbReference type="ARBA" id="ARBA00022842"/>
    </source>
</evidence>
<protein>
    <submittedName>
        <fullName evidence="13">GAF domain-containing protein</fullName>
    </submittedName>
</protein>
<evidence type="ECO:0000256" key="7">
    <source>
        <dbReference type="ARBA" id="ARBA00022777"/>
    </source>
</evidence>
<dbReference type="InterPro" id="IPR011712">
    <property type="entry name" value="Sig_transdc_His_kin_sub3_dim/P"/>
</dbReference>
<dbReference type="GO" id="GO:0000287">
    <property type="term" value="F:magnesium ion binding"/>
    <property type="evidence" value="ECO:0007669"/>
    <property type="project" value="UniProtKB-ARBA"/>
</dbReference>
<keyword evidence="8" id="KW-0460">Magnesium</keyword>
<dbReference type="FunFam" id="3.30.450.40:FF:000052">
    <property type="entry name" value="Oxygen sensor histidine kinase response regulator DevS/DosS"/>
    <property type="match status" value="1"/>
</dbReference>
<comment type="cofactor">
    <cofactor evidence="2">
        <name>heme</name>
        <dbReference type="ChEBI" id="CHEBI:30413"/>
    </cofactor>
</comment>
<feature type="domain" description="Histidine kinase/HSP90-like ATPase" evidence="12">
    <location>
        <begin position="457"/>
        <end position="546"/>
    </location>
</feature>
<dbReference type="PANTHER" id="PTHR24421:SF56">
    <property type="entry name" value="OXYGEN SENSOR HISTIDINE KINASE RESPONSE REGULATOR DOST"/>
    <property type="match status" value="1"/>
</dbReference>
<dbReference type="Gene3D" id="1.20.5.1930">
    <property type="match status" value="1"/>
</dbReference>
<evidence type="ECO:0000256" key="6">
    <source>
        <dbReference type="ARBA" id="ARBA00022723"/>
    </source>
</evidence>
<dbReference type="SUPFAM" id="SSF55781">
    <property type="entry name" value="GAF domain-like"/>
    <property type="match status" value="2"/>
</dbReference>
<dbReference type="SMART" id="SM00065">
    <property type="entry name" value="GAF"/>
    <property type="match status" value="2"/>
</dbReference>
<dbReference type="SMART" id="SM00387">
    <property type="entry name" value="HATPase_c"/>
    <property type="match status" value="1"/>
</dbReference>
<dbReference type="GO" id="GO:0019825">
    <property type="term" value="F:oxygen binding"/>
    <property type="evidence" value="ECO:0007669"/>
    <property type="project" value="UniProtKB-ARBA"/>
</dbReference>
<dbReference type="SUPFAM" id="SSF55874">
    <property type="entry name" value="ATPase domain of HSP90 chaperone/DNA topoisomerase II/histidine kinase"/>
    <property type="match status" value="1"/>
</dbReference>
<dbReference type="OrthoDB" id="5241249at2"/>
<accession>A0A438AZV2</accession>
<keyword evidence="5" id="KW-0808">Transferase</keyword>
<dbReference type="GO" id="GO:0005524">
    <property type="term" value="F:ATP binding"/>
    <property type="evidence" value="ECO:0007669"/>
    <property type="project" value="UniProtKB-ARBA"/>
</dbReference>
<dbReference type="Pfam" id="PF01590">
    <property type="entry name" value="GAF"/>
    <property type="match status" value="1"/>
</dbReference>
<evidence type="ECO:0000259" key="12">
    <source>
        <dbReference type="SMART" id="SM00387"/>
    </source>
</evidence>
<evidence type="ECO:0000256" key="1">
    <source>
        <dbReference type="ARBA" id="ARBA00001946"/>
    </source>
</evidence>
<feature type="domain" description="GAF" evidence="11">
    <location>
        <begin position="198"/>
        <end position="347"/>
    </location>
</feature>